<sequence length="65" mass="7356">MKLSDVGLFLIVLFTLVLITSGGRNLLQSSPQHQVINPRGSMFQPKNQPKDRAGCWECWEDEPND</sequence>
<feature type="signal peptide" evidence="1">
    <location>
        <begin position="1"/>
        <end position="22"/>
    </location>
</feature>
<evidence type="ECO:0000313" key="4">
    <source>
        <dbReference type="Proteomes" id="UP000215914"/>
    </source>
</evidence>
<feature type="chain" id="PRO_5013078015" evidence="1">
    <location>
        <begin position="23"/>
        <end position="65"/>
    </location>
</feature>
<keyword evidence="1" id="KW-0732">Signal</keyword>
<name>A0A251T687_HELAN</name>
<dbReference type="EMBL" id="CM007900">
    <property type="protein sequence ID" value="OTG06657.1"/>
    <property type="molecule type" value="Genomic_DNA"/>
</dbReference>
<protein>
    <submittedName>
        <fullName evidence="3">Uncharacterized protein</fullName>
    </submittedName>
</protein>
<evidence type="ECO:0000313" key="3">
    <source>
        <dbReference type="EMBL" id="OTG06657.1"/>
    </source>
</evidence>
<dbReference type="AlphaFoldDB" id="A0A251T687"/>
<dbReference type="Proteomes" id="UP000215914">
    <property type="component" value="Chromosome 11"/>
</dbReference>
<evidence type="ECO:0000313" key="2">
    <source>
        <dbReference type="EMBL" id="KAF5780105.1"/>
    </source>
</evidence>
<reference evidence="2 4" key="1">
    <citation type="journal article" date="2017" name="Nature">
        <title>The sunflower genome provides insights into oil metabolism, flowering and Asterid evolution.</title>
        <authorList>
            <person name="Badouin H."/>
            <person name="Gouzy J."/>
            <person name="Grassa C.J."/>
            <person name="Murat F."/>
            <person name="Staton S.E."/>
            <person name="Cottret L."/>
            <person name="Lelandais-Briere C."/>
            <person name="Owens G.L."/>
            <person name="Carrere S."/>
            <person name="Mayjonade B."/>
            <person name="Legrand L."/>
            <person name="Gill N."/>
            <person name="Kane N.C."/>
            <person name="Bowers J.E."/>
            <person name="Hubner S."/>
            <person name="Bellec A."/>
            <person name="Berard A."/>
            <person name="Berges H."/>
            <person name="Blanchet N."/>
            <person name="Boniface M.C."/>
            <person name="Brunel D."/>
            <person name="Catrice O."/>
            <person name="Chaidir N."/>
            <person name="Claudel C."/>
            <person name="Donnadieu C."/>
            <person name="Faraut T."/>
            <person name="Fievet G."/>
            <person name="Helmstetter N."/>
            <person name="King M."/>
            <person name="Knapp S.J."/>
            <person name="Lai Z."/>
            <person name="Le Paslier M.C."/>
            <person name="Lippi Y."/>
            <person name="Lorenzon L."/>
            <person name="Mandel J.R."/>
            <person name="Marage G."/>
            <person name="Marchand G."/>
            <person name="Marquand E."/>
            <person name="Bret-Mestries E."/>
            <person name="Morien E."/>
            <person name="Nambeesan S."/>
            <person name="Nguyen T."/>
            <person name="Pegot-Espagnet P."/>
            <person name="Pouilly N."/>
            <person name="Raftis F."/>
            <person name="Sallet E."/>
            <person name="Schiex T."/>
            <person name="Thomas J."/>
            <person name="Vandecasteele C."/>
            <person name="Vares D."/>
            <person name="Vear F."/>
            <person name="Vautrin S."/>
            <person name="Crespi M."/>
            <person name="Mangin B."/>
            <person name="Burke J.M."/>
            <person name="Salse J."/>
            <person name="Munos S."/>
            <person name="Vincourt P."/>
            <person name="Rieseberg L.H."/>
            <person name="Langlade N.B."/>
        </authorList>
    </citation>
    <scope>NUCLEOTIDE SEQUENCE [LARGE SCALE GENOMIC DNA]</scope>
    <source>
        <strain evidence="4">cv. SF193</strain>
        <tissue evidence="2">Leaves</tissue>
    </source>
</reference>
<organism evidence="3 4">
    <name type="scientific">Helianthus annuus</name>
    <name type="common">Common sunflower</name>
    <dbReference type="NCBI Taxonomy" id="4232"/>
    <lineage>
        <taxon>Eukaryota</taxon>
        <taxon>Viridiplantae</taxon>
        <taxon>Streptophyta</taxon>
        <taxon>Embryophyta</taxon>
        <taxon>Tracheophyta</taxon>
        <taxon>Spermatophyta</taxon>
        <taxon>Magnoliopsida</taxon>
        <taxon>eudicotyledons</taxon>
        <taxon>Gunneridae</taxon>
        <taxon>Pentapetalae</taxon>
        <taxon>asterids</taxon>
        <taxon>campanulids</taxon>
        <taxon>Asterales</taxon>
        <taxon>Asteraceae</taxon>
        <taxon>Asteroideae</taxon>
        <taxon>Heliantheae alliance</taxon>
        <taxon>Heliantheae</taxon>
        <taxon>Helianthus</taxon>
    </lineage>
</organism>
<proteinExistence type="predicted"/>
<gene>
    <name evidence="3" type="ORF">HannXRQ_Chr11g0321691</name>
    <name evidence="2" type="ORF">HanXRQr2_Chr11g0468241</name>
</gene>
<dbReference type="EMBL" id="MNCJ02000326">
    <property type="protein sequence ID" value="KAF5780105.1"/>
    <property type="molecule type" value="Genomic_DNA"/>
</dbReference>
<reference evidence="2" key="3">
    <citation type="submission" date="2020-06" db="EMBL/GenBank/DDBJ databases">
        <title>Helianthus annuus Genome sequencing and assembly Release 2.</title>
        <authorList>
            <person name="Gouzy J."/>
            <person name="Langlade N."/>
            <person name="Munos S."/>
        </authorList>
    </citation>
    <scope>NUCLEOTIDE SEQUENCE</scope>
    <source>
        <tissue evidence="2">Leaves</tissue>
    </source>
</reference>
<keyword evidence="4" id="KW-1185">Reference proteome</keyword>
<evidence type="ECO:0000256" key="1">
    <source>
        <dbReference type="SAM" id="SignalP"/>
    </source>
</evidence>
<dbReference type="InParanoid" id="A0A251T687"/>
<dbReference type="Gramene" id="mRNA:HanXRQr2_Chr11g0468241">
    <property type="protein sequence ID" value="mRNA:HanXRQr2_Chr11g0468241"/>
    <property type="gene ID" value="HanXRQr2_Chr11g0468241"/>
</dbReference>
<accession>A0A251T687</accession>
<reference evidence="3" key="2">
    <citation type="submission" date="2017-02" db="EMBL/GenBank/DDBJ databases">
        <title>Sunflower complete genome.</title>
        <authorList>
            <person name="Langlade N."/>
            <person name="Munos S."/>
        </authorList>
    </citation>
    <scope>NUCLEOTIDE SEQUENCE [LARGE SCALE GENOMIC DNA]</scope>
    <source>
        <tissue evidence="3">Leaves</tissue>
    </source>
</reference>